<gene>
    <name evidence="6" type="ORF">PPG34_08560</name>
</gene>
<evidence type="ECO:0000256" key="4">
    <source>
        <dbReference type="ARBA" id="ARBA00023186"/>
    </source>
</evidence>
<dbReference type="PANTHER" id="PTHR47529:SF1">
    <property type="entry name" value="PERIPLASMIC CHAPERONE PPID"/>
    <property type="match status" value="1"/>
</dbReference>
<evidence type="ECO:0000256" key="1">
    <source>
        <dbReference type="ARBA" id="ARBA00004236"/>
    </source>
</evidence>
<comment type="subcellular location">
    <subcellularLocation>
        <location evidence="1">Cell membrane</location>
    </subcellularLocation>
</comment>
<dbReference type="InterPro" id="IPR027304">
    <property type="entry name" value="Trigger_fact/SurA_dom_sf"/>
</dbReference>
<sequence length="236" mass="27849">MIKLIREGSKNHPWLLKLIIILIAVTFVIGMGWFGYESSQQPNAVAMVGPYNISLEEFRRSYNRMYRFYKDELKQEIVDEADLKQQVIQSMVDQKVWLLTADEWDLDVSPELLRDEIMKKKEFQKDGKFDADLYHRLLAANRYTPKQFEAQLIKDLRTQQAQVIVQDVATLNPSEIQEAEELAARQTAGMEDEAEKERVRQRIRLQILFQKKQRALQAFQNAKRLRADVEIREEFL</sequence>
<feature type="transmembrane region" description="Helical" evidence="5">
    <location>
        <begin position="14"/>
        <end position="36"/>
    </location>
</feature>
<keyword evidence="3 5" id="KW-0472">Membrane</keyword>
<keyword evidence="4" id="KW-0143">Chaperone</keyword>
<keyword evidence="5" id="KW-0812">Transmembrane</keyword>
<evidence type="ECO:0000313" key="6">
    <source>
        <dbReference type="EMBL" id="MDT7042402.1"/>
    </source>
</evidence>
<evidence type="ECO:0000313" key="7">
    <source>
        <dbReference type="Proteomes" id="UP001250932"/>
    </source>
</evidence>
<keyword evidence="7" id="KW-1185">Reference proteome</keyword>
<name>A0ABU3K7K8_9BACT</name>
<reference evidence="6 7" key="1">
    <citation type="journal article" date="2023" name="ISME J.">
        <title>Cultivation and genomic characterization of novel and ubiquitous marine nitrite-oxidizing bacteria from the Nitrospirales.</title>
        <authorList>
            <person name="Mueller A.J."/>
            <person name="Daebeler A."/>
            <person name="Herbold C.W."/>
            <person name="Kirkegaard R.H."/>
            <person name="Daims H."/>
        </authorList>
    </citation>
    <scope>NUCLEOTIDE SEQUENCE [LARGE SCALE GENOMIC DNA]</scope>
    <source>
        <strain evidence="6 7">EB</strain>
    </source>
</reference>
<dbReference type="InterPro" id="IPR052029">
    <property type="entry name" value="PpiD_chaperone"/>
</dbReference>
<dbReference type="RefSeq" id="WP_313832804.1">
    <property type="nucleotide sequence ID" value="NZ_JAQOUE010000001.1"/>
</dbReference>
<dbReference type="SUPFAM" id="SSF109998">
    <property type="entry name" value="Triger factor/SurA peptide-binding domain-like"/>
    <property type="match status" value="1"/>
</dbReference>
<evidence type="ECO:0000256" key="3">
    <source>
        <dbReference type="ARBA" id="ARBA00023136"/>
    </source>
</evidence>
<organism evidence="6 7">
    <name type="scientific">Candidatus Nitronereus thalassa</name>
    <dbReference type="NCBI Taxonomy" id="3020898"/>
    <lineage>
        <taxon>Bacteria</taxon>
        <taxon>Pseudomonadati</taxon>
        <taxon>Nitrospirota</taxon>
        <taxon>Nitrospiria</taxon>
        <taxon>Nitrospirales</taxon>
        <taxon>Nitrospiraceae</taxon>
        <taxon>Candidatus Nitronereus</taxon>
    </lineage>
</organism>
<dbReference type="PANTHER" id="PTHR47529">
    <property type="entry name" value="PEPTIDYL-PROLYL CIS-TRANS ISOMERASE D"/>
    <property type="match status" value="1"/>
</dbReference>
<evidence type="ECO:0000256" key="2">
    <source>
        <dbReference type="ARBA" id="ARBA00022475"/>
    </source>
</evidence>
<comment type="caution">
    <text evidence="6">The sequence shown here is derived from an EMBL/GenBank/DDBJ whole genome shotgun (WGS) entry which is preliminary data.</text>
</comment>
<keyword evidence="2" id="KW-1003">Cell membrane</keyword>
<proteinExistence type="predicted"/>
<dbReference type="Proteomes" id="UP001250932">
    <property type="component" value="Unassembled WGS sequence"/>
</dbReference>
<protein>
    <submittedName>
        <fullName evidence="6">SurA N-terminal domain-containing protein</fullName>
    </submittedName>
</protein>
<dbReference type="EMBL" id="JAQOUE010000001">
    <property type="protein sequence ID" value="MDT7042402.1"/>
    <property type="molecule type" value="Genomic_DNA"/>
</dbReference>
<accession>A0ABU3K7K8</accession>
<dbReference type="Pfam" id="PF13624">
    <property type="entry name" value="SurA_N_3"/>
    <property type="match status" value="1"/>
</dbReference>
<dbReference type="Gene3D" id="1.10.4030.10">
    <property type="entry name" value="Porin chaperone SurA, peptide-binding domain"/>
    <property type="match status" value="1"/>
</dbReference>
<keyword evidence="5" id="KW-1133">Transmembrane helix</keyword>
<evidence type="ECO:0000256" key="5">
    <source>
        <dbReference type="SAM" id="Phobius"/>
    </source>
</evidence>